<organism evidence="1 2">
    <name type="scientific">Clostridium autoethanogenum</name>
    <dbReference type="NCBI Taxonomy" id="84023"/>
    <lineage>
        <taxon>Bacteria</taxon>
        <taxon>Bacillati</taxon>
        <taxon>Bacillota</taxon>
        <taxon>Clostridia</taxon>
        <taxon>Eubacteriales</taxon>
        <taxon>Clostridiaceae</taxon>
        <taxon>Clostridium</taxon>
    </lineage>
</organism>
<dbReference type="Proteomes" id="UP000277999">
    <property type="component" value="Unassembled WGS sequence"/>
</dbReference>
<dbReference type="AlphaFoldDB" id="A0A3M0T0K6"/>
<dbReference type="RefSeq" id="WP_122057854.1">
    <property type="nucleotide sequence ID" value="NZ_RFAQ01000004.1"/>
</dbReference>
<comment type="caution">
    <text evidence="1">The sequence shown here is derived from an EMBL/GenBank/DDBJ whole genome shotgun (WGS) entry which is preliminary data.</text>
</comment>
<proteinExistence type="predicted"/>
<accession>A0A3M0T0K6</accession>
<dbReference type="Gene3D" id="3.30.70.2660">
    <property type="match status" value="1"/>
</dbReference>
<dbReference type="NCBIfam" id="TIGR02592">
    <property type="entry name" value="cas_Cas5h"/>
    <property type="match status" value="1"/>
</dbReference>
<gene>
    <name evidence="1" type="primary">cas5b</name>
    <name evidence="1" type="ORF">D9O40_02740</name>
</gene>
<reference evidence="1 2" key="1">
    <citation type="submission" date="2018-10" db="EMBL/GenBank/DDBJ databases">
        <title>Genome-centric metagenomics revealed C2 chemical producing, CO utilizing Clostridium with novel acetogenic gene cluster.</title>
        <authorList>
            <person name="Kang H."/>
            <person name="Park B."/>
            <person name="Choi I.G."/>
            <person name="Chang I.S."/>
        </authorList>
    </citation>
    <scope>NUCLEOTIDE SEQUENCE [LARGE SCALE GENOMIC DNA]</scope>
    <source>
        <strain evidence="1 2">H21-9</strain>
    </source>
</reference>
<protein>
    <submittedName>
        <fullName evidence="1">Type I-B CRISPR-associated protein Cas5</fullName>
    </submittedName>
</protein>
<dbReference type="EMBL" id="RFAQ01000004">
    <property type="protein sequence ID" value="RMD04166.1"/>
    <property type="molecule type" value="Genomic_DNA"/>
</dbReference>
<name>A0A3M0T0K6_9CLOT</name>
<sequence>MKVVRFKLSGKTAFFKKPDVNTYCCFTYGNIHKIAILGIMGSVLGFRGYNQQSRNFKKNVYPEFYEKLKNAKVAVVTVNKQGYISKKIQEFNNSVGYASRESGGNLIVKQQWLQNPKWLVYVKIDSITDEFSNMIRKNKAKFIPYLGTNDHFADITKVSELEVHKEDDAYRVDSIFETKYFKIDKYQDEEEDTDTAWKYTEYLPVALDKDLNQYQFSDFTETNMAVDSFNESVDVYRDEELDKNLYFF</sequence>
<dbReference type="InterPro" id="IPR013421">
    <property type="entry name" value="CRISPR-assoc_prot_Cas5_HALMA"/>
</dbReference>
<evidence type="ECO:0000313" key="1">
    <source>
        <dbReference type="EMBL" id="RMD04166.1"/>
    </source>
</evidence>
<evidence type="ECO:0000313" key="2">
    <source>
        <dbReference type="Proteomes" id="UP000277999"/>
    </source>
</evidence>